<dbReference type="Pfam" id="PF07676">
    <property type="entry name" value="PD40"/>
    <property type="match status" value="1"/>
</dbReference>
<dbReference type="InterPro" id="IPR011659">
    <property type="entry name" value="WD40"/>
</dbReference>
<reference evidence="1" key="2">
    <citation type="submission" date="2023-06" db="EMBL/GenBank/DDBJ databases">
        <authorList>
            <consortium name="Lawrence Berkeley National Laboratory"/>
            <person name="Mondo S.J."/>
            <person name="Hensen N."/>
            <person name="Bonometti L."/>
            <person name="Westerberg I."/>
            <person name="Brannstrom I.O."/>
            <person name="Guillou S."/>
            <person name="Cros-Aarteil S."/>
            <person name="Calhoun S."/>
            <person name="Haridas S."/>
            <person name="Kuo A."/>
            <person name="Pangilinan J."/>
            <person name="Riley R."/>
            <person name="Labutti K."/>
            <person name="Andreopoulos B."/>
            <person name="Lipzen A."/>
            <person name="Chen C."/>
            <person name="Yanf M."/>
            <person name="Daum C."/>
            <person name="Ng V."/>
            <person name="Clum A."/>
            <person name="Steindorff A."/>
            <person name="Ohm R."/>
            <person name="Martin F."/>
            <person name="Silar P."/>
            <person name="Natvig D."/>
            <person name="Lalanne C."/>
            <person name="Gautier V."/>
            <person name="Ament-Velasquez S.L."/>
            <person name="Kruys A."/>
            <person name="Hutchinson M.I."/>
            <person name="Powell A.J."/>
            <person name="Barry K."/>
            <person name="Miller A.N."/>
            <person name="Grigoriev I.V."/>
            <person name="Debuchy R."/>
            <person name="Gladieux P."/>
            <person name="Thoren M.H."/>
            <person name="Johannesson H."/>
        </authorList>
    </citation>
    <scope>NUCLEOTIDE SEQUENCE</scope>
    <source>
        <strain evidence="1">PSN324</strain>
    </source>
</reference>
<dbReference type="Gene3D" id="2.130.10.10">
    <property type="entry name" value="YVTN repeat-like/Quinoprotein amine dehydrogenase"/>
    <property type="match status" value="1"/>
</dbReference>
<dbReference type="EMBL" id="MU864965">
    <property type="protein sequence ID" value="KAK4462977.1"/>
    <property type="molecule type" value="Genomic_DNA"/>
</dbReference>
<dbReference type="SUPFAM" id="SSF82171">
    <property type="entry name" value="DPP6 N-terminal domain-like"/>
    <property type="match status" value="1"/>
</dbReference>
<dbReference type="Proteomes" id="UP001321749">
    <property type="component" value="Unassembled WGS sequence"/>
</dbReference>
<gene>
    <name evidence="1" type="ORF">QBC42DRAFT_325727</name>
</gene>
<name>A0AAV9HPY7_9PEZI</name>
<reference evidence="1" key="1">
    <citation type="journal article" date="2023" name="Mol. Phylogenet. Evol.">
        <title>Genome-scale phylogeny and comparative genomics of the fungal order Sordariales.</title>
        <authorList>
            <person name="Hensen N."/>
            <person name="Bonometti L."/>
            <person name="Westerberg I."/>
            <person name="Brannstrom I.O."/>
            <person name="Guillou S."/>
            <person name="Cros-Aarteil S."/>
            <person name="Calhoun S."/>
            <person name="Haridas S."/>
            <person name="Kuo A."/>
            <person name="Mondo S."/>
            <person name="Pangilinan J."/>
            <person name="Riley R."/>
            <person name="LaButti K."/>
            <person name="Andreopoulos B."/>
            <person name="Lipzen A."/>
            <person name="Chen C."/>
            <person name="Yan M."/>
            <person name="Daum C."/>
            <person name="Ng V."/>
            <person name="Clum A."/>
            <person name="Steindorff A."/>
            <person name="Ohm R.A."/>
            <person name="Martin F."/>
            <person name="Silar P."/>
            <person name="Natvig D.O."/>
            <person name="Lalanne C."/>
            <person name="Gautier V."/>
            <person name="Ament-Velasquez S.L."/>
            <person name="Kruys A."/>
            <person name="Hutchinson M.I."/>
            <person name="Powell A.J."/>
            <person name="Barry K."/>
            <person name="Miller A.N."/>
            <person name="Grigoriev I.V."/>
            <person name="Debuchy R."/>
            <person name="Gladieux P."/>
            <person name="Hiltunen Thoren M."/>
            <person name="Johannesson H."/>
        </authorList>
    </citation>
    <scope>NUCLEOTIDE SEQUENCE</scope>
    <source>
        <strain evidence="1">PSN324</strain>
    </source>
</reference>
<sequence>MSDLNSSVVAAAVSLLPRAAKSRDNFDAFAFKFPAALYARRGVSELVDNLDHLADRIEAGASALPGHIGLSIQDLLRSVVDVCDELDAADETVDFAELGIVRIDFHKRALAIALDIVKLSVRVDAIHAGINHDLRAIDIDATYVLQNVAKLQASIGAIHEQRTFPHSTRETTLRVQRFLEIAAACVQSQRDEIKSKSTGTGMINKYYNAVPASMQAKYICDVPAVSEDATITIAPSPEGKGSCVMVVDQAKGNKRILRFDENHKQGLDLKAPPHWFGGWTRCSPDGTLVLRCDDETFSIFSLTKRLRLGGGDCGCMIHIKHRHRHKLWKGDSAFSPDSKRIGLAFSSAVDSTRAHDRFWKVRVLGVSHDRTKLEEVGNVKGHLLLPGQQMARLAFSPDGSRLATVSWKLQAENEKVPGPATAFAVWDIASGACLNVVQAPLEMTETLYLKPRAIRILEWNGRWVLSAWLGRTGRLVIWDINAAKIILDRNLHFLPGLAKDNAQVGVAARGTDIIIGRAVMGSIQVWNAMRGQMLCVAQDADRMHHQPFLSPDGRYLVGRSEEKGNNTKTGMTSTCRVWQLLV</sequence>
<organism evidence="1 2">
    <name type="scientific">Cladorrhinum samala</name>
    <dbReference type="NCBI Taxonomy" id="585594"/>
    <lineage>
        <taxon>Eukaryota</taxon>
        <taxon>Fungi</taxon>
        <taxon>Dikarya</taxon>
        <taxon>Ascomycota</taxon>
        <taxon>Pezizomycotina</taxon>
        <taxon>Sordariomycetes</taxon>
        <taxon>Sordariomycetidae</taxon>
        <taxon>Sordariales</taxon>
        <taxon>Podosporaceae</taxon>
        <taxon>Cladorrhinum</taxon>
    </lineage>
</organism>
<comment type="caution">
    <text evidence="1">The sequence shown here is derived from an EMBL/GenBank/DDBJ whole genome shotgun (WGS) entry which is preliminary data.</text>
</comment>
<evidence type="ECO:0000313" key="1">
    <source>
        <dbReference type="EMBL" id="KAK4462977.1"/>
    </source>
</evidence>
<dbReference type="AlphaFoldDB" id="A0AAV9HPY7"/>
<evidence type="ECO:0000313" key="2">
    <source>
        <dbReference type="Proteomes" id="UP001321749"/>
    </source>
</evidence>
<protein>
    <submittedName>
        <fullName evidence="1">Uncharacterized protein</fullName>
    </submittedName>
</protein>
<accession>A0AAV9HPY7</accession>
<dbReference type="InterPro" id="IPR015943">
    <property type="entry name" value="WD40/YVTN_repeat-like_dom_sf"/>
</dbReference>
<keyword evidence="2" id="KW-1185">Reference proteome</keyword>
<proteinExistence type="predicted"/>